<sequence length="148" mass="16968">MKLPKSLEVLDVYFVYHFDYSTGHTALSGMLMVALRLLPARRGKHTSDTFSLLPLLFPFDDYRHRSNIISSIITTTMYQPEHGLFAHVAPDQRARIVSDLCGLIEDMACAIEDVGDSAREFEKELNHLLYGKSRENPFQRFERSASSW</sequence>
<accession>A0A1J5PZ76</accession>
<protein>
    <submittedName>
        <fullName evidence="1">Uncharacterized protein</fullName>
    </submittedName>
</protein>
<evidence type="ECO:0000313" key="1">
    <source>
        <dbReference type="EMBL" id="OIQ76710.1"/>
    </source>
</evidence>
<organism evidence="1">
    <name type="scientific">mine drainage metagenome</name>
    <dbReference type="NCBI Taxonomy" id="410659"/>
    <lineage>
        <taxon>unclassified sequences</taxon>
        <taxon>metagenomes</taxon>
        <taxon>ecological metagenomes</taxon>
    </lineage>
</organism>
<comment type="caution">
    <text evidence="1">The sequence shown here is derived from an EMBL/GenBank/DDBJ whole genome shotgun (WGS) entry which is preliminary data.</text>
</comment>
<proteinExistence type="predicted"/>
<reference evidence="1" key="1">
    <citation type="submission" date="2016-10" db="EMBL/GenBank/DDBJ databases">
        <title>Sequence of Gallionella enrichment culture.</title>
        <authorList>
            <person name="Poehlein A."/>
            <person name="Muehling M."/>
            <person name="Daniel R."/>
        </authorList>
    </citation>
    <scope>NUCLEOTIDE SEQUENCE</scope>
</reference>
<dbReference type="AlphaFoldDB" id="A0A1J5PZ76"/>
<gene>
    <name evidence="1" type="ORF">GALL_416060</name>
</gene>
<dbReference type="EMBL" id="MLJW01001794">
    <property type="protein sequence ID" value="OIQ76710.1"/>
    <property type="molecule type" value="Genomic_DNA"/>
</dbReference>
<name>A0A1J5PZ76_9ZZZZ</name>